<keyword evidence="3" id="KW-1185">Reference proteome</keyword>
<dbReference type="GO" id="GO:0008168">
    <property type="term" value="F:methyltransferase activity"/>
    <property type="evidence" value="ECO:0007669"/>
    <property type="project" value="UniProtKB-KW"/>
</dbReference>
<dbReference type="EMBL" id="JAJBZT010000002">
    <property type="protein sequence ID" value="MCB6182630.1"/>
    <property type="molecule type" value="Genomic_DNA"/>
</dbReference>
<gene>
    <name evidence="2" type="ORF">LIN78_03570</name>
</gene>
<feature type="domain" description="Methyltransferase" evidence="1">
    <location>
        <begin position="40"/>
        <end position="130"/>
    </location>
</feature>
<keyword evidence="2" id="KW-0969">Cilium</keyword>
<name>A0ABS8D379_9NEIS</name>
<evidence type="ECO:0000313" key="3">
    <source>
        <dbReference type="Proteomes" id="UP001165395"/>
    </source>
</evidence>
<evidence type="ECO:0000259" key="1">
    <source>
        <dbReference type="Pfam" id="PF13649"/>
    </source>
</evidence>
<reference evidence="2" key="1">
    <citation type="submission" date="2021-10" db="EMBL/GenBank/DDBJ databases">
        <title>The complete genome sequence of Leeia sp. TBRC 13508.</title>
        <authorList>
            <person name="Charoenyingcharoen P."/>
            <person name="Yukphan P."/>
        </authorList>
    </citation>
    <scope>NUCLEOTIDE SEQUENCE</scope>
    <source>
        <strain evidence="2">TBRC 13508</strain>
    </source>
</reference>
<keyword evidence="2" id="KW-0808">Transferase</keyword>
<dbReference type="Proteomes" id="UP001165395">
    <property type="component" value="Unassembled WGS sequence"/>
</dbReference>
<dbReference type="SUPFAM" id="SSF53335">
    <property type="entry name" value="S-adenosyl-L-methionine-dependent methyltransferases"/>
    <property type="match status" value="1"/>
</dbReference>
<keyword evidence="2" id="KW-0966">Cell projection</keyword>
<dbReference type="GO" id="GO:0032259">
    <property type="term" value="P:methylation"/>
    <property type="evidence" value="ECO:0007669"/>
    <property type="project" value="UniProtKB-KW"/>
</dbReference>
<sequence length="205" mass="22705">MSKLAARFFRMVQSAPFYANLHAEAVAWVGVASGQQIWWDIGCGPGLITRQAARSGYATMGIDLSPDMLAEAAKMAKQDGLQIAYRNIDLQCVSDVLEKPSVLSAASLLAVLSDRPAGMRQLYNATREAGKLVIIETTAEMTIPHAWRWLMKNGWKNGNWILMLWAISRRKMIPVDVPALLPAGCQFDYLPLLDGMVGAWQIKKR</sequence>
<dbReference type="InterPro" id="IPR029063">
    <property type="entry name" value="SAM-dependent_MTases_sf"/>
</dbReference>
<protein>
    <submittedName>
        <fullName evidence="2">Class I SAM-dependent methyltransferase</fullName>
    </submittedName>
</protein>
<keyword evidence="2" id="KW-0282">Flagellum</keyword>
<proteinExistence type="predicted"/>
<organism evidence="2 3">
    <name type="scientific">Leeia speluncae</name>
    <dbReference type="NCBI Taxonomy" id="2884804"/>
    <lineage>
        <taxon>Bacteria</taxon>
        <taxon>Pseudomonadati</taxon>
        <taxon>Pseudomonadota</taxon>
        <taxon>Betaproteobacteria</taxon>
        <taxon>Neisseriales</taxon>
        <taxon>Leeiaceae</taxon>
        <taxon>Leeia</taxon>
    </lineage>
</organism>
<dbReference type="InterPro" id="IPR041698">
    <property type="entry name" value="Methyltransf_25"/>
</dbReference>
<keyword evidence="2" id="KW-0489">Methyltransferase</keyword>
<dbReference type="CDD" id="cd02440">
    <property type="entry name" value="AdoMet_MTases"/>
    <property type="match status" value="1"/>
</dbReference>
<dbReference type="Pfam" id="PF13649">
    <property type="entry name" value="Methyltransf_25"/>
    <property type="match status" value="1"/>
</dbReference>
<dbReference type="RefSeq" id="WP_227178561.1">
    <property type="nucleotide sequence ID" value="NZ_JAJBZT010000002.1"/>
</dbReference>
<dbReference type="Gene3D" id="3.40.50.150">
    <property type="entry name" value="Vaccinia Virus protein VP39"/>
    <property type="match status" value="1"/>
</dbReference>
<comment type="caution">
    <text evidence="2">The sequence shown here is derived from an EMBL/GenBank/DDBJ whole genome shotgun (WGS) entry which is preliminary data.</text>
</comment>
<accession>A0ABS8D379</accession>
<evidence type="ECO:0000313" key="2">
    <source>
        <dbReference type="EMBL" id="MCB6182630.1"/>
    </source>
</evidence>